<dbReference type="CDD" id="cd08342">
    <property type="entry name" value="HPPD_N_like"/>
    <property type="match status" value="1"/>
</dbReference>
<evidence type="ECO:0000256" key="9">
    <source>
        <dbReference type="ARBA" id="ARBA00023232"/>
    </source>
</evidence>
<accession>A0A7S4BIL6</accession>
<dbReference type="InterPro" id="IPR037523">
    <property type="entry name" value="VOC_core"/>
</dbReference>
<evidence type="ECO:0000256" key="4">
    <source>
        <dbReference type="ARBA" id="ARBA00013222"/>
    </source>
</evidence>
<feature type="chain" id="PRO_5030650164" description="4-hydroxyphenylpyruvate dioxygenase" evidence="11">
    <location>
        <begin position="21"/>
        <end position="529"/>
    </location>
</feature>
<keyword evidence="6" id="KW-0677">Repeat</keyword>
<evidence type="ECO:0000256" key="10">
    <source>
        <dbReference type="SAM" id="MobiDB-lite"/>
    </source>
</evidence>
<evidence type="ECO:0000256" key="11">
    <source>
        <dbReference type="SAM" id="SignalP"/>
    </source>
</evidence>
<evidence type="ECO:0000256" key="2">
    <source>
        <dbReference type="ARBA" id="ARBA00005162"/>
    </source>
</evidence>
<organism evidence="13">
    <name type="scientific">Chrysotila carterae</name>
    <name type="common">Marine alga</name>
    <name type="synonym">Syracosphaera carterae</name>
    <dbReference type="NCBI Taxonomy" id="13221"/>
    <lineage>
        <taxon>Eukaryota</taxon>
        <taxon>Haptista</taxon>
        <taxon>Haptophyta</taxon>
        <taxon>Prymnesiophyceae</taxon>
        <taxon>Isochrysidales</taxon>
        <taxon>Isochrysidaceae</taxon>
        <taxon>Chrysotila</taxon>
    </lineage>
</organism>
<dbReference type="CDD" id="cd07250">
    <property type="entry name" value="HPPD_C_like"/>
    <property type="match status" value="1"/>
</dbReference>
<keyword evidence="8" id="KW-0408">Iron</keyword>
<dbReference type="InterPro" id="IPR029068">
    <property type="entry name" value="Glyas_Bleomycin-R_OHBP_Dase"/>
</dbReference>
<feature type="domain" description="VOC" evidence="12">
    <location>
        <begin position="99"/>
        <end position="262"/>
    </location>
</feature>
<dbReference type="EMBL" id="HBIZ01031047">
    <property type="protein sequence ID" value="CAE0767182.1"/>
    <property type="molecule type" value="Transcribed_RNA"/>
</dbReference>
<dbReference type="GO" id="GO:0006559">
    <property type="term" value="P:L-phenylalanine catabolic process"/>
    <property type="evidence" value="ECO:0007669"/>
    <property type="project" value="UniProtKB-KW"/>
</dbReference>
<evidence type="ECO:0000256" key="6">
    <source>
        <dbReference type="ARBA" id="ARBA00022737"/>
    </source>
</evidence>
<dbReference type="SUPFAM" id="SSF54593">
    <property type="entry name" value="Glyoxalase/Bleomycin resistance protein/Dihydroxybiphenyl dioxygenase"/>
    <property type="match status" value="1"/>
</dbReference>
<keyword evidence="5" id="KW-0479">Metal-binding</keyword>
<evidence type="ECO:0000259" key="12">
    <source>
        <dbReference type="PROSITE" id="PS51819"/>
    </source>
</evidence>
<keyword evidence="9" id="KW-0585">Phenylalanine catabolism</keyword>
<evidence type="ECO:0000256" key="5">
    <source>
        <dbReference type="ARBA" id="ARBA00022723"/>
    </source>
</evidence>
<dbReference type="Gene3D" id="3.10.180.10">
    <property type="entry name" value="2,3-Dihydroxybiphenyl 1,2-Dioxygenase, domain 1"/>
    <property type="match status" value="2"/>
</dbReference>
<dbReference type="GO" id="GO:0046872">
    <property type="term" value="F:metal ion binding"/>
    <property type="evidence" value="ECO:0007669"/>
    <property type="project" value="UniProtKB-KW"/>
</dbReference>
<dbReference type="NCBIfam" id="TIGR01263">
    <property type="entry name" value="4HPPD"/>
    <property type="match status" value="1"/>
</dbReference>
<keyword evidence="11" id="KW-0732">Signal</keyword>
<protein>
    <recommendedName>
        <fullName evidence="4">4-hydroxyphenylpyruvate dioxygenase</fullName>
        <ecNumber evidence="4">1.13.11.27</ecNumber>
    </recommendedName>
</protein>
<dbReference type="Pfam" id="PF00903">
    <property type="entry name" value="Glyoxalase"/>
    <property type="match status" value="1"/>
</dbReference>
<reference evidence="13" key="1">
    <citation type="submission" date="2021-01" db="EMBL/GenBank/DDBJ databases">
        <authorList>
            <person name="Corre E."/>
            <person name="Pelletier E."/>
            <person name="Niang G."/>
            <person name="Scheremetjew M."/>
            <person name="Finn R."/>
            <person name="Kale V."/>
            <person name="Holt S."/>
            <person name="Cochrane G."/>
            <person name="Meng A."/>
            <person name="Brown T."/>
            <person name="Cohen L."/>
        </authorList>
    </citation>
    <scope>NUCLEOTIDE SEQUENCE</scope>
    <source>
        <strain evidence="13">CCMP645</strain>
    </source>
</reference>
<dbReference type="PROSITE" id="PS51819">
    <property type="entry name" value="VOC"/>
    <property type="match status" value="2"/>
</dbReference>
<sequence>MLLLLPLSAALGWSLSPVQHSISFARPLSRVRRHGPSNDCLLGNRYTAAQTADRCSAEGVASRCRSTPAAPSMTASSNLKGFDEFVRTNPLTDRFAVKDFHHVEFICGDAKSLAAHWCLALGMQPVAHSNLMTGNKHYASHVISSGSVRFVLTAPYSSSASAKASEGTHAPSADGKHAESEWEPSTLPNPSHSADEMHAFFAKHGVSACAVGVHVEDAAVAYEQAVAAGAVSRTSPRSSPDGDCVVSEVLLYGDTVLRFVSGEAVEESSSHFLPGYVASLPRSSARTFGIERIDHLVGNVPKLEQTRQYLETLSGFHEFAEFTADDVGTVDSGLNSVVLASNNENVLLPLNEPTHGSKRKSQILTYLEQHNGPGVQHIALKTDDIFGTIRAIREMHAQGGGLELMDPPRPQYYATLRDRLGHDVLSAEQASACESLGILADADEQGVLLQIFTKPVGDRSTLFFEIIQRVGCTIDPETGAETAQVRVLARFLPFRNESFMHGYLSLKWNMYLRLGWHGLTFPHSTCKRR</sequence>
<comment type="cofactor">
    <cofactor evidence="1">
        <name>Fe cation</name>
        <dbReference type="ChEBI" id="CHEBI:24875"/>
    </cofactor>
</comment>
<dbReference type="InterPro" id="IPR004360">
    <property type="entry name" value="Glyas_Fos-R_dOase_dom"/>
</dbReference>
<dbReference type="GO" id="GO:0003868">
    <property type="term" value="F:4-hydroxyphenylpyruvate dioxygenase activity"/>
    <property type="evidence" value="ECO:0007669"/>
    <property type="project" value="UniProtKB-EC"/>
</dbReference>
<evidence type="ECO:0000256" key="3">
    <source>
        <dbReference type="ARBA" id="ARBA00005877"/>
    </source>
</evidence>
<comment type="similarity">
    <text evidence="3">Belongs to the 4HPPD family.</text>
</comment>
<dbReference type="PANTHER" id="PTHR11959:SF1">
    <property type="entry name" value="4-HYDROXYPHENYLPYRUVATE DIOXYGENASE"/>
    <property type="match status" value="1"/>
</dbReference>
<gene>
    <name evidence="13" type="ORF">PCAR00345_LOCUS19794</name>
</gene>
<dbReference type="GO" id="GO:0006572">
    <property type="term" value="P:L-tyrosine catabolic process"/>
    <property type="evidence" value="ECO:0007669"/>
    <property type="project" value="UniProtKB-KW"/>
</dbReference>
<evidence type="ECO:0000256" key="1">
    <source>
        <dbReference type="ARBA" id="ARBA00001962"/>
    </source>
</evidence>
<feature type="signal peptide" evidence="11">
    <location>
        <begin position="1"/>
        <end position="20"/>
    </location>
</feature>
<dbReference type="FunFam" id="3.10.180.10:FF:000013">
    <property type="entry name" value="4-hydroxyphenylpyruvate dioxygenase"/>
    <property type="match status" value="1"/>
</dbReference>
<name>A0A7S4BIL6_CHRCT</name>
<dbReference type="InterPro" id="IPR041736">
    <property type="entry name" value="4OHPhenylPyrv_dOase_N"/>
</dbReference>
<evidence type="ECO:0000256" key="7">
    <source>
        <dbReference type="ARBA" id="ARBA00022878"/>
    </source>
</evidence>
<keyword evidence="7" id="KW-0828">Tyrosine catabolism</keyword>
<dbReference type="AlphaFoldDB" id="A0A7S4BIL6"/>
<evidence type="ECO:0000313" key="13">
    <source>
        <dbReference type="EMBL" id="CAE0767182.1"/>
    </source>
</evidence>
<dbReference type="EC" id="1.13.11.27" evidence="4"/>
<dbReference type="InterPro" id="IPR041735">
    <property type="entry name" value="4OHPhenylPyrv_dOase_C"/>
</dbReference>
<feature type="region of interest" description="Disordered" evidence="10">
    <location>
        <begin position="161"/>
        <end position="189"/>
    </location>
</feature>
<evidence type="ECO:0000256" key="8">
    <source>
        <dbReference type="ARBA" id="ARBA00023004"/>
    </source>
</evidence>
<feature type="domain" description="VOC" evidence="12">
    <location>
        <begin position="292"/>
        <end position="429"/>
    </location>
</feature>
<proteinExistence type="inferred from homology"/>
<dbReference type="PANTHER" id="PTHR11959">
    <property type="entry name" value="4-HYDROXYPHENYLPYRUVATE DIOXYGENASE"/>
    <property type="match status" value="1"/>
</dbReference>
<comment type="pathway">
    <text evidence="2">Amino-acid degradation; L-phenylalanine degradation; acetoacetate and fumarate from L-phenylalanine: step 3/6.</text>
</comment>
<dbReference type="InterPro" id="IPR005956">
    <property type="entry name" value="4OHPhenylPyrv_dOase"/>
</dbReference>